<proteinExistence type="predicted"/>
<feature type="region of interest" description="Disordered" evidence="1">
    <location>
        <begin position="46"/>
        <end position="66"/>
    </location>
</feature>
<reference evidence="2 3" key="1">
    <citation type="submission" date="2022-08" db="EMBL/GenBank/DDBJ databases">
        <title>Genome Sequence of the sulphate-reducing bacterium, Pseudodesulfovibrio sp. SYK.</title>
        <authorList>
            <person name="Kondo R."/>
            <person name="Kataoka T."/>
        </authorList>
    </citation>
    <scope>NUCLEOTIDE SEQUENCE [LARGE SCALE GENOMIC DNA]</scope>
    <source>
        <strain evidence="2 3">SYK</strain>
    </source>
</reference>
<evidence type="ECO:0000256" key="1">
    <source>
        <dbReference type="SAM" id="MobiDB-lite"/>
    </source>
</evidence>
<accession>A0ABN6S620</accession>
<dbReference type="Proteomes" id="UP001317742">
    <property type="component" value="Chromosome"/>
</dbReference>
<feature type="compositionally biased region" description="Basic residues" evidence="1">
    <location>
        <begin position="56"/>
        <end position="66"/>
    </location>
</feature>
<evidence type="ECO:0000313" key="2">
    <source>
        <dbReference type="EMBL" id="BDQ37516.1"/>
    </source>
</evidence>
<evidence type="ECO:0000313" key="3">
    <source>
        <dbReference type="Proteomes" id="UP001317742"/>
    </source>
</evidence>
<organism evidence="2 3">
    <name type="scientific">Pseudodesulfovibrio nedwellii</name>
    <dbReference type="NCBI Taxonomy" id="2973072"/>
    <lineage>
        <taxon>Bacteria</taxon>
        <taxon>Pseudomonadati</taxon>
        <taxon>Thermodesulfobacteriota</taxon>
        <taxon>Desulfovibrionia</taxon>
        <taxon>Desulfovibrionales</taxon>
        <taxon>Desulfovibrionaceae</taxon>
    </lineage>
</organism>
<keyword evidence="3" id="KW-1185">Reference proteome</keyword>
<gene>
    <name evidence="2" type="ORF">SYK_18760</name>
</gene>
<sequence length="66" mass="7692">MRQHPNNAFPPPDSMRLGRVVQMCIFSGQIDRRRSPATLRIDLRPKNVQMRSSPKPCHKKKAPTRR</sequence>
<name>A0ABN6S620_9BACT</name>
<protein>
    <submittedName>
        <fullName evidence="2">Uncharacterized protein</fullName>
    </submittedName>
</protein>
<dbReference type="EMBL" id="AP026709">
    <property type="protein sequence ID" value="BDQ37516.1"/>
    <property type="molecule type" value="Genomic_DNA"/>
</dbReference>